<dbReference type="GO" id="GO:0030975">
    <property type="term" value="F:thiamine binding"/>
    <property type="evidence" value="ECO:0007669"/>
    <property type="project" value="InterPro"/>
</dbReference>
<evidence type="ECO:0000256" key="5">
    <source>
        <dbReference type="NCBIfam" id="TIGR01378"/>
    </source>
</evidence>
<dbReference type="Pfam" id="PF04263">
    <property type="entry name" value="TPK_catalytic"/>
    <property type="match status" value="1"/>
</dbReference>
<dbReference type="InterPro" id="IPR053149">
    <property type="entry name" value="TPK"/>
</dbReference>
<comment type="caution">
    <text evidence="7">The sequence shown here is derived from an EMBL/GenBank/DDBJ whole genome shotgun (WGS) entry which is preliminary data.</text>
</comment>
<organism evidence="7 8">
    <name type="scientific">Thermotoga petrophila</name>
    <dbReference type="NCBI Taxonomy" id="93929"/>
    <lineage>
        <taxon>Bacteria</taxon>
        <taxon>Thermotogati</taxon>
        <taxon>Thermotogota</taxon>
        <taxon>Thermotogae</taxon>
        <taxon>Thermotogales</taxon>
        <taxon>Thermotogaceae</taxon>
        <taxon>Thermotoga</taxon>
    </lineage>
</organism>
<dbReference type="Pfam" id="PF04265">
    <property type="entry name" value="TPK_B1_binding"/>
    <property type="match status" value="1"/>
</dbReference>
<reference evidence="7 8" key="1">
    <citation type="journal article" date="2015" name="MBio">
        <title>Genome-Resolved Metagenomic Analysis Reveals Roles for Candidate Phyla and Other Microbial Community Members in Biogeochemical Transformations in Oil Reservoirs.</title>
        <authorList>
            <person name="Hu P."/>
            <person name="Tom L."/>
            <person name="Singh A."/>
            <person name="Thomas B.C."/>
            <person name="Baker B.J."/>
            <person name="Piceno Y.M."/>
            <person name="Andersen G.L."/>
            <person name="Banfield J.F."/>
        </authorList>
    </citation>
    <scope>NUCLEOTIDE SEQUENCE [LARGE SCALE GENOMIC DNA]</scope>
    <source>
        <strain evidence="7">46_26</strain>
    </source>
</reference>
<evidence type="ECO:0000256" key="4">
    <source>
        <dbReference type="ARBA" id="ARBA00022840"/>
    </source>
</evidence>
<evidence type="ECO:0000259" key="6">
    <source>
        <dbReference type="SMART" id="SM00983"/>
    </source>
</evidence>
<dbReference type="InterPro" id="IPR007371">
    <property type="entry name" value="TPK_catalytic"/>
</dbReference>
<dbReference type="Proteomes" id="UP000058636">
    <property type="component" value="Unassembled WGS sequence"/>
</dbReference>
<accession>A0A101ER01</accession>
<dbReference type="GO" id="GO:0004788">
    <property type="term" value="F:thiamine diphosphokinase activity"/>
    <property type="evidence" value="ECO:0007669"/>
    <property type="project" value="UniProtKB-UniRule"/>
</dbReference>
<dbReference type="SUPFAM" id="SSF63862">
    <property type="entry name" value="Thiamin pyrophosphokinase, substrate-binding domain"/>
    <property type="match status" value="1"/>
</dbReference>
<dbReference type="GO" id="GO:0005524">
    <property type="term" value="F:ATP binding"/>
    <property type="evidence" value="ECO:0007669"/>
    <property type="project" value="UniProtKB-KW"/>
</dbReference>
<feature type="domain" description="Thiamin pyrophosphokinase thiamin-binding" evidence="6">
    <location>
        <begin position="128"/>
        <end position="193"/>
    </location>
</feature>
<dbReference type="InterPro" id="IPR007373">
    <property type="entry name" value="Thiamin_PyroPKinase_B1-bd"/>
</dbReference>
<evidence type="ECO:0000313" key="8">
    <source>
        <dbReference type="Proteomes" id="UP000058636"/>
    </source>
</evidence>
<protein>
    <recommendedName>
        <fullName evidence="5">Thiamine diphosphokinase</fullName>
        <ecNumber evidence="5">2.7.6.2</ecNumber>
    </recommendedName>
</protein>
<dbReference type="SMART" id="SM00983">
    <property type="entry name" value="TPK_B1_binding"/>
    <property type="match status" value="1"/>
</dbReference>
<gene>
    <name evidence="7" type="ORF">XD57_0607</name>
</gene>
<evidence type="ECO:0000256" key="3">
    <source>
        <dbReference type="ARBA" id="ARBA00022777"/>
    </source>
</evidence>
<evidence type="ECO:0000313" key="7">
    <source>
        <dbReference type="EMBL" id="KUK23296.1"/>
    </source>
</evidence>
<proteinExistence type="predicted"/>
<dbReference type="AlphaFoldDB" id="A0A101ER01"/>
<dbReference type="EMBL" id="LGFG01000034">
    <property type="protein sequence ID" value="KUK23296.1"/>
    <property type="molecule type" value="Genomic_DNA"/>
</dbReference>
<keyword evidence="1" id="KW-0808">Transferase</keyword>
<dbReference type="PANTHER" id="PTHR41299">
    <property type="entry name" value="THIAMINE PYROPHOSPHOKINASE"/>
    <property type="match status" value="1"/>
</dbReference>
<dbReference type="InterPro" id="IPR036759">
    <property type="entry name" value="TPK_catalytic_sf"/>
</dbReference>
<dbReference type="InterPro" id="IPR006282">
    <property type="entry name" value="Thi_PPkinase"/>
</dbReference>
<keyword evidence="4" id="KW-0067">ATP-binding</keyword>
<keyword evidence="3 7" id="KW-0418">Kinase</keyword>
<name>A0A101ER01_9THEM</name>
<dbReference type="PATRIC" id="fig|93930.3.peg.1451"/>
<dbReference type="EC" id="2.7.6.2" evidence="5"/>
<dbReference type="GO" id="GO:0006772">
    <property type="term" value="P:thiamine metabolic process"/>
    <property type="evidence" value="ECO:0007669"/>
    <property type="project" value="UniProtKB-UniRule"/>
</dbReference>
<dbReference type="InterPro" id="IPR036371">
    <property type="entry name" value="TPK_B1-bd_sf"/>
</dbReference>
<dbReference type="SUPFAM" id="SSF63999">
    <property type="entry name" value="Thiamin pyrophosphokinase, catalytic domain"/>
    <property type="match status" value="1"/>
</dbReference>
<keyword evidence="2" id="KW-0547">Nucleotide-binding</keyword>
<dbReference type="GO" id="GO:0009229">
    <property type="term" value="P:thiamine diphosphate biosynthetic process"/>
    <property type="evidence" value="ECO:0007669"/>
    <property type="project" value="InterPro"/>
</dbReference>
<dbReference type="GO" id="GO:0016301">
    <property type="term" value="F:kinase activity"/>
    <property type="evidence" value="ECO:0007669"/>
    <property type="project" value="UniProtKB-KW"/>
</dbReference>
<dbReference type="PANTHER" id="PTHR41299:SF1">
    <property type="entry name" value="THIAMINE PYROPHOSPHOKINASE"/>
    <property type="match status" value="1"/>
</dbReference>
<evidence type="ECO:0000256" key="1">
    <source>
        <dbReference type="ARBA" id="ARBA00022679"/>
    </source>
</evidence>
<evidence type="ECO:0000256" key="2">
    <source>
        <dbReference type="ARBA" id="ARBA00022741"/>
    </source>
</evidence>
<dbReference type="NCBIfam" id="TIGR01378">
    <property type="entry name" value="thi_PPkinase"/>
    <property type="match status" value="1"/>
</dbReference>
<dbReference type="CDD" id="cd07995">
    <property type="entry name" value="TPK"/>
    <property type="match status" value="1"/>
</dbReference>
<sequence>MVCIFANGSYEEFVDVSRCERIVAVDGGANYLRTRNIVPDLFIGDADSAKEETMEWLKQHGVTLKIFPREKDEIDLELALREFEEEEKVVFGWKGERLDMVLALFYLLKRFKNTTLESSSLTVGYVEGAKTLSAVPGEKWSILPLGGDAEGVTLKGFKYTLEDAVMPITKPYGVSNEAVSDRVTIEVKKGGLIYFRWKKEPS</sequence>
<dbReference type="OMA" id="ITYCPEG"/>
<dbReference type="Gene3D" id="3.40.50.10240">
    <property type="entry name" value="Thiamin pyrophosphokinase, catalytic domain"/>
    <property type="match status" value="1"/>
</dbReference>